<dbReference type="Proteomes" id="UP001580430">
    <property type="component" value="Unassembled WGS sequence"/>
</dbReference>
<organism evidence="1 2">
    <name type="scientific">Paenibacillus medicaginis</name>
    <dbReference type="NCBI Taxonomy" id="1470560"/>
    <lineage>
        <taxon>Bacteria</taxon>
        <taxon>Bacillati</taxon>
        <taxon>Bacillota</taxon>
        <taxon>Bacilli</taxon>
        <taxon>Bacillales</taxon>
        <taxon>Paenibacillaceae</taxon>
        <taxon>Paenibacillus</taxon>
    </lineage>
</organism>
<gene>
    <name evidence="1" type="ORF">ACE5LO_11670</name>
</gene>
<comment type="caution">
    <text evidence="1">The sequence shown here is derived from an EMBL/GenBank/DDBJ whole genome shotgun (WGS) entry which is preliminary data.</text>
</comment>
<dbReference type="EMBL" id="JBHIRY010000009">
    <property type="protein sequence ID" value="MFB5761050.1"/>
    <property type="molecule type" value="Genomic_DNA"/>
</dbReference>
<sequence>MQLVKLNRQEQFDALKKGDLVIVKWHPRSSEHRLAERRKKIAADAPYYIGHYRMVEVNRNNEIILQVRDNVYFNIQMYLDGESTAAEAYTIEG</sequence>
<keyword evidence="2" id="KW-1185">Reference proteome</keyword>
<name>A0ABV5C382_9BACL</name>
<reference evidence="1 2" key="1">
    <citation type="submission" date="2024-09" db="EMBL/GenBank/DDBJ databases">
        <title>Paenibacillus zeirhizospherea sp. nov., isolated from surface of the maize (Zea mays) roots in a horticulture field, Hungary.</title>
        <authorList>
            <person name="Marton D."/>
            <person name="Farkas M."/>
            <person name="Bedics A."/>
            <person name="Toth E."/>
            <person name="Tancsics A."/>
            <person name="Boka K."/>
            <person name="Marati G."/>
            <person name="Kriszt B."/>
            <person name="Cserhati M."/>
        </authorList>
    </citation>
    <scope>NUCLEOTIDE SEQUENCE [LARGE SCALE GENOMIC DNA]</scope>
    <source>
        <strain evidence="1 2">JCM 18446</strain>
    </source>
</reference>
<dbReference type="RefSeq" id="WP_375520198.1">
    <property type="nucleotide sequence ID" value="NZ_JBHIRY010000009.1"/>
</dbReference>
<evidence type="ECO:0000313" key="2">
    <source>
        <dbReference type="Proteomes" id="UP001580430"/>
    </source>
</evidence>
<evidence type="ECO:0000313" key="1">
    <source>
        <dbReference type="EMBL" id="MFB5761050.1"/>
    </source>
</evidence>
<protein>
    <submittedName>
        <fullName evidence="1">Uncharacterized protein</fullName>
    </submittedName>
</protein>
<proteinExistence type="predicted"/>
<accession>A0ABV5C382</accession>